<dbReference type="Gene3D" id="2.30.29.30">
    <property type="entry name" value="Pleckstrin-homology domain (PH domain)/Phosphotyrosine-binding domain (PTB)"/>
    <property type="match status" value="1"/>
</dbReference>
<dbReference type="Pfam" id="PF16016">
    <property type="entry name" value="VASt"/>
    <property type="match status" value="1"/>
</dbReference>
<dbReference type="GO" id="GO:0032366">
    <property type="term" value="P:intracellular sterol transport"/>
    <property type="evidence" value="ECO:0007669"/>
    <property type="project" value="TreeGrafter"/>
</dbReference>
<evidence type="ECO:0000259" key="6">
    <source>
        <dbReference type="PROSITE" id="PS51778"/>
    </source>
</evidence>
<feature type="region of interest" description="Disordered" evidence="5">
    <location>
        <begin position="1"/>
        <end position="141"/>
    </location>
</feature>
<feature type="compositionally biased region" description="Polar residues" evidence="5">
    <location>
        <begin position="153"/>
        <end position="166"/>
    </location>
</feature>
<feature type="compositionally biased region" description="Low complexity" evidence="5">
    <location>
        <begin position="59"/>
        <end position="71"/>
    </location>
</feature>
<dbReference type="SMART" id="SM00568">
    <property type="entry name" value="GRAM"/>
    <property type="match status" value="1"/>
</dbReference>
<feature type="region of interest" description="Disordered" evidence="5">
    <location>
        <begin position="151"/>
        <end position="170"/>
    </location>
</feature>
<evidence type="ECO:0000313" key="7">
    <source>
        <dbReference type="Proteomes" id="UP000085678"/>
    </source>
</evidence>
<feature type="compositionally biased region" description="Low complexity" evidence="5">
    <location>
        <begin position="108"/>
        <end position="125"/>
    </location>
</feature>
<dbReference type="FunCoup" id="A0A1S3JYW5">
    <property type="interactions" value="644"/>
</dbReference>
<dbReference type="Pfam" id="PF02893">
    <property type="entry name" value="GRAM"/>
    <property type="match status" value="1"/>
</dbReference>
<keyword evidence="7" id="KW-1185">Reference proteome</keyword>
<dbReference type="OrthoDB" id="2162691at2759"/>
<sequence length="809" mass="90820">MNSGENGTDNAVRARSKDKTIGVQNAGTTERPKSVTYMSAADFHKHQSGRHDRKKTSSDEGSSISGSSSSIVPHALSSLFTPDEERKTLVETMEEGQPQGDLRQHNGSGTPSSTSLSATTESSSTNVTSAKSGDTVSEAEDASEHIDVALVDNHSTPTSDRSSLGNSHEKLAGKCPEDFYDINRQSANDSGGGKSSTSRSVEKKKKGNTWYNVLSPTYKSKSEDLKKLFKDVPNDERLIVDYSCALQRDILTHGRLYITQNWICFYAKIFGWETAITIRCKDITSMTKEKTARVIPNAIQIISNNEKYFFTSFGARDKSYLMMFRVWQNALMDQPMTAQEMWQWVHLSYGDELGLTSSDDDYIPPEEETPNTFISKDALDEGGEEKTDNPEDLMGKISPTDAVSMTTTSNEDLYDRLAPPSQNGLINLGMVKAASFDNPDMPTDFSDDSEETEGDVVCTCSEHRGMKIIDEVYNISVDQMYEMLFTDSKFFRDLLDRRKTFDLVLTPWPDDADRDGTKMRMISYTLTLNAAFGPKTSPATEKQLWLPESRPGAMYRIECECINSAIPYGDSFYVVNQYCITRVHPHRCRLLVHSEIRYRKNVWGLVKNIIDKNCTAGIKDYFKTLVQCLREESERPGAPFNIEPTPSKKRVRRRRRAHSRASEVPAATSTVETNHITVPSPVSAPGTDLDKFMKTDVESMVKLLAVVLSVLLLFNAMLFYKMWTLEGVASNLYIGDTEEELAHLSSYPKSQEQWVKLLRQQQHLHDAEIDKWKSILDTSVLLLGEMKSNLEVLQQSLSARYSSKVDQPA</sequence>
<feature type="region of interest" description="Disordered" evidence="5">
    <location>
        <begin position="365"/>
        <end position="398"/>
    </location>
</feature>
<dbReference type="InterPro" id="IPR051482">
    <property type="entry name" value="Cholesterol_transport"/>
</dbReference>
<name>A0A1S3JYW5_LINAN</name>
<dbReference type="AlphaFoldDB" id="A0A1S3JYW5"/>
<dbReference type="STRING" id="7574.A0A1S3JYW5"/>
<gene>
    <name evidence="8" type="primary">LOC106177376</name>
</gene>
<dbReference type="CDD" id="cd13220">
    <property type="entry name" value="PH-GRAM_GRAMDC"/>
    <property type="match status" value="1"/>
</dbReference>
<dbReference type="InterPro" id="IPR011993">
    <property type="entry name" value="PH-like_dom_sf"/>
</dbReference>
<feature type="compositionally biased region" description="Polar residues" evidence="5">
    <location>
        <begin position="126"/>
        <end position="135"/>
    </location>
</feature>
<dbReference type="PANTHER" id="PTHR23319">
    <property type="entry name" value="GRAM DOMAIN CONTAINING 1B, ISOFORM E"/>
    <property type="match status" value="1"/>
</dbReference>
<evidence type="ECO:0000256" key="5">
    <source>
        <dbReference type="SAM" id="MobiDB-lite"/>
    </source>
</evidence>
<dbReference type="PROSITE" id="PS51778">
    <property type="entry name" value="VAST"/>
    <property type="match status" value="1"/>
</dbReference>
<comment type="subcellular location">
    <subcellularLocation>
        <location evidence="1">Membrane</location>
        <topology evidence="1">Single-pass membrane protein</topology>
    </subcellularLocation>
</comment>
<dbReference type="InterPro" id="IPR004182">
    <property type="entry name" value="GRAM"/>
</dbReference>
<dbReference type="GO" id="GO:0120015">
    <property type="term" value="F:sterol transfer activity"/>
    <property type="evidence" value="ECO:0007669"/>
    <property type="project" value="TreeGrafter"/>
</dbReference>
<keyword evidence="3" id="KW-1133">Transmembrane helix</keyword>
<proteinExistence type="predicted"/>
<dbReference type="FunFam" id="2.30.29.30:FF:000008">
    <property type="entry name" value="GRAM domain containing 1B"/>
    <property type="match status" value="1"/>
</dbReference>
<keyword evidence="2" id="KW-0812">Transmembrane</keyword>
<keyword evidence="4" id="KW-0472">Membrane</keyword>
<dbReference type="GO" id="GO:0140268">
    <property type="term" value="C:endoplasmic reticulum-plasma membrane contact site"/>
    <property type="evidence" value="ECO:0007669"/>
    <property type="project" value="TreeGrafter"/>
</dbReference>
<dbReference type="InParanoid" id="A0A1S3JYW5"/>
<evidence type="ECO:0000313" key="8">
    <source>
        <dbReference type="RefSeq" id="XP_013415578.2"/>
    </source>
</evidence>
<evidence type="ECO:0000256" key="2">
    <source>
        <dbReference type="ARBA" id="ARBA00022692"/>
    </source>
</evidence>
<feature type="region of interest" description="Disordered" evidence="5">
    <location>
        <begin position="637"/>
        <end position="670"/>
    </location>
</feature>
<reference evidence="8" key="1">
    <citation type="submission" date="2025-08" db="UniProtKB">
        <authorList>
            <consortium name="RefSeq"/>
        </authorList>
    </citation>
    <scope>IDENTIFICATION</scope>
    <source>
        <tissue evidence="8">Gonads</tissue>
    </source>
</reference>
<dbReference type="GO" id="GO:0032934">
    <property type="term" value="F:sterol binding"/>
    <property type="evidence" value="ECO:0007669"/>
    <property type="project" value="TreeGrafter"/>
</dbReference>
<dbReference type="InterPro" id="IPR031968">
    <property type="entry name" value="VASt"/>
</dbReference>
<dbReference type="RefSeq" id="XP_013415578.2">
    <property type="nucleotide sequence ID" value="XM_013560124.2"/>
</dbReference>
<protein>
    <submittedName>
        <fullName evidence="8">GRAM domain-containing protein 1B isoform X1</fullName>
    </submittedName>
</protein>
<evidence type="ECO:0000256" key="4">
    <source>
        <dbReference type="ARBA" id="ARBA00023136"/>
    </source>
</evidence>
<dbReference type="Proteomes" id="UP000085678">
    <property type="component" value="Unplaced"/>
</dbReference>
<feature type="compositionally biased region" description="Basic residues" evidence="5">
    <location>
        <begin position="647"/>
        <end position="659"/>
    </location>
</feature>
<dbReference type="KEGG" id="lak:106177376"/>
<evidence type="ECO:0000256" key="3">
    <source>
        <dbReference type="ARBA" id="ARBA00022989"/>
    </source>
</evidence>
<feature type="domain" description="VASt" evidence="6">
    <location>
        <begin position="464"/>
        <end position="637"/>
    </location>
</feature>
<dbReference type="PANTHER" id="PTHR23319:SF4">
    <property type="entry name" value="GRAM DOMAIN CONTAINING 1B, ISOFORM E"/>
    <property type="match status" value="1"/>
</dbReference>
<organism evidence="7 8">
    <name type="scientific">Lingula anatina</name>
    <name type="common">Brachiopod</name>
    <name type="synonym">Lingula unguis</name>
    <dbReference type="NCBI Taxonomy" id="7574"/>
    <lineage>
        <taxon>Eukaryota</taxon>
        <taxon>Metazoa</taxon>
        <taxon>Spiralia</taxon>
        <taxon>Lophotrochozoa</taxon>
        <taxon>Brachiopoda</taxon>
        <taxon>Linguliformea</taxon>
        <taxon>Lingulata</taxon>
        <taxon>Lingulida</taxon>
        <taxon>Linguloidea</taxon>
        <taxon>Lingulidae</taxon>
        <taxon>Lingula</taxon>
    </lineage>
</organism>
<evidence type="ECO:0000256" key="1">
    <source>
        <dbReference type="ARBA" id="ARBA00004167"/>
    </source>
</evidence>
<feature type="compositionally biased region" description="Polar residues" evidence="5">
    <location>
        <begin position="183"/>
        <end position="199"/>
    </location>
</feature>
<feature type="region of interest" description="Disordered" evidence="5">
    <location>
        <begin position="182"/>
        <end position="203"/>
    </location>
</feature>
<dbReference type="GO" id="GO:0005886">
    <property type="term" value="C:plasma membrane"/>
    <property type="evidence" value="ECO:0007669"/>
    <property type="project" value="TreeGrafter"/>
</dbReference>
<dbReference type="GeneID" id="106177376"/>
<accession>A0A1S3JYW5</accession>
<dbReference type="GO" id="GO:0005789">
    <property type="term" value="C:endoplasmic reticulum membrane"/>
    <property type="evidence" value="ECO:0007669"/>
    <property type="project" value="UniProtKB-ARBA"/>
</dbReference>